<evidence type="ECO:0000256" key="1">
    <source>
        <dbReference type="SAM" id="MobiDB-lite"/>
    </source>
</evidence>
<feature type="region of interest" description="Disordered" evidence="1">
    <location>
        <begin position="1"/>
        <end position="50"/>
    </location>
</feature>
<dbReference type="OrthoDB" id="443408at2759"/>
<feature type="compositionally biased region" description="Basic residues" evidence="1">
    <location>
        <begin position="187"/>
        <end position="200"/>
    </location>
</feature>
<evidence type="ECO:0000313" key="4">
    <source>
        <dbReference type="EMBL" id="CAL4798582.1"/>
    </source>
</evidence>
<dbReference type="Proteomes" id="UP001152797">
    <property type="component" value="Unassembled WGS sequence"/>
</dbReference>
<comment type="caution">
    <text evidence="2">The sequence shown here is derived from an EMBL/GenBank/DDBJ whole genome shotgun (WGS) entry which is preliminary data.</text>
</comment>
<accession>A0A9P1DJ95</accession>
<gene>
    <name evidence="2" type="ORF">C1SCF055_LOCUS36449</name>
</gene>
<sequence length="218" mass="24202">MAWVNNNKRNARFNPNRRDDRLLDAEVTARRPRPQKPAGPAGEAGDSESEELINTKPDFVLSMESDSRVDWLQMALMQAAEGKLKAAALYEVMKHKAFVPSEASHRGKLKAMLTANLHLFSGKHKKALEEAANSWSEGGESRKRRKSSSSESSSRKRSKKETGSKADDRKKGKGKESSSTSSERTPKTKVAKGKEKKRKSSSSSTESKRSRSGRKGKR</sequence>
<feature type="compositionally biased region" description="Low complexity" evidence="1">
    <location>
        <begin position="1"/>
        <end position="14"/>
    </location>
</feature>
<dbReference type="EMBL" id="CAMXCT010005068">
    <property type="protein sequence ID" value="CAI4011270.1"/>
    <property type="molecule type" value="Genomic_DNA"/>
</dbReference>
<evidence type="ECO:0000313" key="5">
    <source>
        <dbReference type="Proteomes" id="UP001152797"/>
    </source>
</evidence>
<feature type="compositionally biased region" description="Basic and acidic residues" evidence="1">
    <location>
        <begin position="16"/>
        <end position="29"/>
    </location>
</feature>
<reference evidence="2" key="1">
    <citation type="submission" date="2022-10" db="EMBL/GenBank/DDBJ databases">
        <authorList>
            <person name="Chen Y."/>
            <person name="Dougan E. K."/>
            <person name="Chan C."/>
            <person name="Rhodes N."/>
            <person name="Thang M."/>
        </authorList>
    </citation>
    <scope>NUCLEOTIDE SEQUENCE</scope>
</reference>
<feature type="compositionally biased region" description="Basic and acidic residues" evidence="1">
    <location>
        <begin position="160"/>
        <end position="176"/>
    </location>
</feature>
<evidence type="ECO:0000313" key="3">
    <source>
        <dbReference type="EMBL" id="CAL1164645.1"/>
    </source>
</evidence>
<dbReference type="EMBL" id="CAMXCT020005068">
    <property type="protein sequence ID" value="CAL1164645.1"/>
    <property type="molecule type" value="Genomic_DNA"/>
</dbReference>
<organism evidence="2">
    <name type="scientific">Cladocopium goreaui</name>
    <dbReference type="NCBI Taxonomy" id="2562237"/>
    <lineage>
        <taxon>Eukaryota</taxon>
        <taxon>Sar</taxon>
        <taxon>Alveolata</taxon>
        <taxon>Dinophyceae</taxon>
        <taxon>Suessiales</taxon>
        <taxon>Symbiodiniaceae</taxon>
        <taxon>Cladocopium</taxon>
    </lineage>
</organism>
<reference evidence="3" key="2">
    <citation type="submission" date="2024-04" db="EMBL/GenBank/DDBJ databases">
        <authorList>
            <person name="Chen Y."/>
            <person name="Shah S."/>
            <person name="Dougan E. K."/>
            <person name="Thang M."/>
            <person name="Chan C."/>
        </authorList>
    </citation>
    <scope>NUCLEOTIDE SEQUENCE [LARGE SCALE GENOMIC DNA]</scope>
</reference>
<dbReference type="AlphaFoldDB" id="A0A9P1DJ95"/>
<feature type="region of interest" description="Disordered" evidence="1">
    <location>
        <begin position="131"/>
        <end position="218"/>
    </location>
</feature>
<name>A0A9P1DJ95_9DINO</name>
<evidence type="ECO:0000313" key="2">
    <source>
        <dbReference type="EMBL" id="CAI4011270.1"/>
    </source>
</evidence>
<protein>
    <submittedName>
        <fullName evidence="4">Nipped-B-like protein B</fullName>
    </submittedName>
</protein>
<proteinExistence type="predicted"/>
<dbReference type="EMBL" id="CAMXCT030005068">
    <property type="protein sequence ID" value="CAL4798582.1"/>
    <property type="molecule type" value="Genomic_DNA"/>
</dbReference>
<keyword evidence="5" id="KW-1185">Reference proteome</keyword>